<keyword evidence="8 9" id="KW-0472">Membrane</keyword>
<dbReference type="InterPro" id="IPR000540">
    <property type="entry name" value="Flag_MotA_CS"/>
</dbReference>
<name>A0A931N148_9HYPH</name>
<comment type="subcellular location">
    <subcellularLocation>
        <location evidence="1">Cell membrane</location>
        <topology evidence="1">Multi-pass membrane protein</topology>
    </subcellularLocation>
</comment>
<dbReference type="Proteomes" id="UP000631694">
    <property type="component" value="Unassembled WGS sequence"/>
</dbReference>
<feature type="transmembrane region" description="Helical" evidence="9">
    <location>
        <begin position="179"/>
        <end position="202"/>
    </location>
</feature>
<dbReference type="GO" id="GO:0006935">
    <property type="term" value="P:chemotaxis"/>
    <property type="evidence" value="ECO:0007669"/>
    <property type="project" value="InterPro"/>
</dbReference>
<dbReference type="InterPro" id="IPR002898">
    <property type="entry name" value="MotA_ExbB_proton_chnl"/>
</dbReference>
<keyword evidence="7 9" id="KW-1133">Transmembrane helix</keyword>
<dbReference type="InterPro" id="IPR047055">
    <property type="entry name" value="MotA-like"/>
</dbReference>
<feature type="transmembrane region" description="Helical" evidence="9">
    <location>
        <begin position="146"/>
        <end position="167"/>
    </location>
</feature>
<evidence type="ECO:0000256" key="7">
    <source>
        <dbReference type="ARBA" id="ARBA00022989"/>
    </source>
</evidence>
<dbReference type="PANTHER" id="PTHR30433:SF2">
    <property type="entry name" value="MOTILITY PROTEIN A"/>
    <property type="match status" value="1"/>
</dbReference>
<evidence type="ECO:0000256" key="9">
    <source>
        <dbReference type="SAM" id="Phobius"/>
    </source>
</evidence>
<accession>A0A931N148</accession>
<keyword evidence="6" id="KW-0283">Flagellar rotation</keyword>
<comment type="caution">
    <text evidence="11">The sequence shown here is derived from an EMBL/GenBank/DDBJ whole genome shotgun (WGS) entry which is preliminary data.</text>
</comment>
<comment type="similarity">
    <text evidence="2">Belongs to the MotA family.</text>
</comment>
<gene>
    <name evidence="11" type="ORF">I5731_16655</name>
</gene>
<dbReference type="PROSITE" id="PS01307">
    <property type="entry name" value="MOTA"/>
    <property type="match status" value="1"/>
</dbReference>
<dbReference type="AlphaFoldDB" id="A0A931N148"/>
<dbReference type="EMBL" id="JADZLT010000054">
    <property type="protein sequence ID" value="MBH0239456.1"/>
    <property type="molecule type" value="Genomic_DNA"/>
</dbReference>
<keyword evidence="4" id="KW-1003">Cell membrane</keyword>
<evidence type="ECO:0000256" key="4">
    <source>
        <dbReference type="ARBA" id="ARBA00022475"/>
    </source>
</evidence>
<evidence type="ECO:0000256" key="8">
    <source>
        <dbReference type="ARBA" id="ARBA00023136"/>
    </source>
</evidence>
<evidence type="ECO:0000256" key="3">
    <source>
        <dbReference type="ARBA" id="ARBA00022448"/>
    </source>
</evidence>
<dbReference type="Pfam" id="PF01618">
    <property type="entry name" value="MotA_ExbB"/>
    <property type="match status" value="1"/>
</dbReference>
<evidence type="ECO:0000313" key="11">
    <source>
        <dbReference type="EMBL" id="MBH0239456.1"/>
    </source>
</evidence>
<feature type="transmembrane region" description="Helical" evidence="9">
    <location>
        <begin position="35"/>
        <end position="61"/>
    </location>
</feature>
<feature type="domain" description="MotA/TolQ/ExbB proton channel" evidence="10">
    <location>
        <begin position="99"/>
        <end position="213"/>
    </location>
</feature>
<evidence type="ECO:0000256" key="1">
    <source>
        <dbReference type="ARBA" id="ARBA00004651"/>
    </source>
</evidence>
<dbReference type="RefSeq" id="WP_197312530.1">
    <property type="nucleotide sequence ID" value="NZ_JADZLT010000054.1"/>
</dbReference>
<dbReference type="PANTHER" id="PTHR30433">
    <property type="entry name" value="CHEMOTAXIS PROTEIN MOTA"/>
    <property type="match status" value="1"/>
</dbReference>
<organism evidence="11 12">
    <name type="scientific">Methylobrevis albus</name>
    <dbReference type="NCBI Taxonomy" id="2793297"/>
    <lineage>
        <taxon>Bacteria</taxon>
        <taxon>Pseudomonadati</taxon>
        <taxon>Pseudomonadota</taxon>
        <taxon>Alphaproteobacteria</taxon>
        <taxon>Hyphomicrobiales</taxon>
        <taxon>Pleomorphomonadaceae</taxon>
        <taxon>Methylobrevis</taxon>
    </lineage>
</organism>
<evidence type="ECO:0000256" key="6">
    <source>
        <dbReference type="ARBA" id="ARBA00022779"/>
    </source>
</evidence>
<evidence type="ECO:0000256" key="2">
    <source>
        <dbReference type="ARBA" id="ARBA00008038"/>
    </source>
</evidence>
<keyword evidence="12" id="KW-1185">Reference proteome</keyword>
<keyword evidence="3" id="KW-0813">Transport</keyword>
<evidence type="ECO:0000313" key="12">
    <source>
        <dbReference type="Proteomes" id="UP000631694"/>
    </source>
</evidence>
<evidence type="ECO:0000259" key="10">
    <source>
        <dbReference type="Pfam" id="PF01618"/>
    </source>
</evidence>
<sequence length="256" mass="27434">MDFATIIGILVSFAVTGWAISLGGSFGAFVDIPSIAIVFGGGIGVVVVRFPLAGLVSALGLGSKLAFSQTKTNPRDLIDQLADMADVVRRQGPLGLEAMEIEDPFLAKAKQMIADGYDASFIQENLERERDLYLERLEEGARIYKAMGDSAPAFGMIGTLVGLVQMLQTMDDPSTIGPAMAVALLTTLYGALVANVVCLPIFEKLNAKLKVEEVNQSLIIDGIVQIRNSKSPGLIREMLTAYLPEKQRAQREADAA</sequence>
<evidence type="ECO:0000256" key="5">
    <source>
        <dbReference type="ARBA" id="ARBA00022692"/>
    </source>
</evidence>
<dbReference type="GO" id="GO:0071978">
    <property type="term" value="P:bacterial-type flagellum-dependent swarming motility"/>
    <property type="evidence" value="ECO:0007669"/>
    <property type="project" value="InterPro"/>
</dbReference>
<keyword evidence="5 9" id="KW-0812">Transmembrane</keyword>
<protein>
    <submittedName>
        <fullName evidence="11">MotA/TolQ/ExbB proton channel family protein</fullName>
    </submittedName>
</protein>
<dbReference type="GO" id="GO:0005886">
    <property type="term" value="C:plasma membrane"/>
    <property type="evidence" value="ECO:0007669"/>
    <property type="project" value="UniProtKB-SubCell"/>
</dbReference>
<reference evidence="11" key="1">
    <citation type="submission" date="2020-12" db="EMBL/GenBank/DDBJ databases">
        <title>Methylobrevis albus sp. nov., isolated from fresh water lack sediment.</title>
        <authorList>
            <person name="Zou Q."/>
        </authorList>
    </citation>
    <scope>NUCLEOTIDE SEQUENCE</scope>
    <source>
        <strain evidence="11">L22</strain>
    </source>
</reference>
<proteinExistence type="inferred from homology"/>